<organism evidence="2">
    <name type="scientific">Tanacetum cinerariifolium</name>
    <name type="common">Dalmatian daisy</name>
    <name type="synonym">Chrysanthemum cinerariifolium</name>
    <dbReference type="NCBI Taxonomy" id="118510"/>
    <lineage>
        <taxon>Eukaryota</taxon>
        <taxon>Viridiplantae</taxon>
        <taxon>Streptophyta</taxon>
        <taxon>Embryophyta</taxon>
        <taxon>Tracheophyta</taxon>
        <taxon>Spermatophyta</taxon>
        <taxon>Magnoliopsida</taxon>
        <taxon>eudicotyledons</taxon>
        <taxon>Gunneridae</taxon>
        <taxon>Pentapetalae</taxon>
        <taxon>asterids</taxon>
        <taxon>campanulids</taxon>
        <taxon>Asterales</taxon>
        <taxon>Asteraceae</taxon>
        <taxon>Asteroideae</taxon>
        <taxon>Anthemideae</taxon>
        <taxon>Anthemidinae</taxon>
        <taxon>Tanacetum</taxon>
    </lineage>
</organism>
<sequence>VARHALEGFRRITLAPGAKQTVQFTLTPRQLSRLTAQAKRVELAEKVQVFVGGGQPLATAVSAGKVLKAEMALTGSQVVID</sequence>
<comment type="caution">
    <text evidence="2">The sequence shown here is derived from an EMBL/GenBank/DDBJ whole genome shotgun (WGS) entry which is preliminary data.</text>
</comment>
<feature type="domain" description="Fibronectin type III-like" evidence="1">
    <location>
        <begin position="1"/>
        <end position="55"/>
    </location>
</feature>
<dbReference type="Gene3D" id="2.60.40.10">
    <property type="entry name" value="Immunoglobulins"/>
    <property type="match status" value="1"/>
</dbReference>
<protein>
    <recommendedName>
        <fullName evidence="1">Fibronectin type III-like domain-containing protein</fullName>
    </recommendedName>
</protein>
<name>A0A699WVJ1_TANCI</name>
<feature type="non-terminal residue" evidence="2">
    <location>
        <position position="1"/>
    </location>
</feature>
<dbReference type="Pfam" id="PF14310">
    <property type="entry name" value="Fn3-like"/>
    <property type="match status" value="1"/>
</dbReference>
<dbReference type="InterPro" id="IPR026891">
    <property type="entry name" value="Fn3-like"/>
</dbReference>
<dbReference type="EMBL" id="BKCJ011743439">
    <property type="protein sequence ID" value="GFD49558.1"/>
    <property type="molecule type" value="Genomic_DNA"/>
</dbReference>
<gene>
    <name evidence="2" type="ORF">Tci_921527</name>
</gene>
<reference evidence="2" key="1">
    <citation type="journal article" date="2019" name="Sci. Rep.">
        <title>Draft genome of Tanacetum cinerariifolium, the natural source of mosquito coil.</title>
        <authorList>
            <person name="Yamashiro T."/>
            <person name="Shiraishi A."/>
            <person name="Satake H."/>
            <person name="Nakayama K."/>
        </authorList>
    </citation>
    <scope>NUCLEOTIDE SEQUENCE</scope>
</reference>
<dbReference type="InterPro" id="IPR013783">
    <property type="entry name" value="Ig-like_fold"/>
</dbReference>
<dbReference type="SMART" id="SM01217">
    <property type="entry name" value="Fn3_like"/>
    <property type="match status" value="1"/>
</dbReference>
<evidence type="ECO:0000313" key="2">
    <source>
        <dbReference type="EMBL" id="GFD49558.1"/>
    </source>
</evidence>
<dbReference type="AlphaFoldDB" id="A0A699WVJ1"/>
<accession>A0A699WVJ1</accession>
<proteinExistence type="predicted"/>
<evidence type="ECO:0000259" key="1">
    <source>
        <dbReference type="SMART" id="SM01217"/>
    </source>
</evidence>